<dbReference type="CDD" id="cd01292">
    <property type="entry name" value="metallo-dependent_hydrolases"/>
    <property type="match status" value="1"/>
</dbReference>
<keyword evidence="1" id="KW-0456">Lyase</keyword>
<evidence type="ECO:0000313" key="3">
    <source>
        <dbReference type="EMBL" id="OUP67546.1"/>
    </source>
</evidence>
<dbReference type="InterPro" id="IPR032466">
    <property type="entry name" value="Metal_Hydrolase"/>
</dbReference>
<dbReference type="SUPFAM" id="SSF51556">
    <property type="entry name" value="Metallo-dependent hydrolases"/>
    <property type="match status" value="1"/>
</dbReference>
<evidence type="ECO:0000259" key="2">
    <source>
        <dbReference type="Pfam" id="PF04909"/>
    </source>
</evidence>
<dbReference type="InterPro" id="IPR032465">
    <property type="entry name" value="ACMSD"/>
</dbReference>
<dbReference type="PANTHER" id="PTHR21240:SF28">
    <property type="entry name" value="ISO-OROTATE DECARBOXYLASE (EUROFUNG)"/>
    <property type="match status" value="1"/>
</dbReference>
<protein>
    <recommendedName>
        <fullName evidence="2">Amidohydrolase-related domain-containing protein</fullName>
    </recommendedName>
</protein>
<dbReference type="InterPro" id="IPR006680">
    <property type="entry name" value="Amidohydro-rel"/>
</dbReference>
<dbReference type="GO" id="GO:0005737">
    <property type="term" value="C:cytoplasm"/>
    <property type="evidence" value="ECO:0007669"/>
    <property type="project" value="TreeGrafter"/>
</dbReference>
<dbReference type="AlphaFoldDB" id="A0A1Y4MFJ7"/>
<organism evidence="3 4">
    <name type="scientific">Anaerotruncus colihominis</name>
    <dbReference type="NCBI Taxonomy" id="169435"/>
    <lineage>
        <taxon>Bacteria</taxon>
        <taxon>Bacillati</taxon>
        <taxon>Bacillota</taxon>
        <taxon>Clostridia</taxon>
        <taxon>Eubacteriales</taxon>
        <taxon>Oscillospiraceae</taxon>
        <taxon>Anaerotruncus</taxon>
    </lineage>
</organism>
<dbReference type="Proteomes" id="UP000196386">
    <property type="component" value="Unassembled WGS sequence"/>
</dbReference>
<dbReference type="RefSeq" id="WP_087303015.1">
    <property type="nucleotide sequence ID" value="NZ_NFKP01000031.1"/>
</dbReference>
<name>A0A1Y4MFJ7_9FIRM</name>
<proteinExistence type="predicted"/>
<dbReference type="Gene3D" id="3.20.20.140">
    <property type="entry name" value="Metal-dependent hydrolases"/>
    <property type="match status" value="1"/>
</dbReference>
<sequence length="290" mass="31400">MNSVPTRAPLIDKLVSGKARLFMIIDFHTHIFPDSLAPRTLPHLSKIAHDIPYHTDGTQTGALEAMRRWGVDYSVVLHIATKPGQARRINAFACEVQAAHPQFLCFGSLHPADGDAPAVAAEIAGAGLYGVKLHPAYQNFQFGDERYYPVYQAVCDCGLPLLLHAGRDPVAPGANRAPAEEIARVARAFPRLTIIAAHMGALGDCADASEHLCGLDNVYFDTAMSAPLLDPDAFRALLYKRGSDHVLFGTDCPWSTAPDELALLRRVGVTGSDLENILWKNAACLLKLAL</sequence>
<dbReference type="EMBL" id="NFKP01000031">
    <property type="protein sequence ID" value="OUP67546.1"/>
    <property type="molecule type" value="Genomic_DNA"/>
</dbReference>
<comment type="caution">
    <text evidence="3">The sequence shown here is derived from an EMBL/GenBank/DDBJ whole genome shotgun (WGS) entry which is preliminary data.</text>
</comment>
<accession>A0A1Y4MFJ7</accession>
<dbReference type="GO" id="GO:0016787">
    <property type="term" value="F:hydrolase activity"/>
    <property type="evidence" value="ECO:0007669"/>
    <property type="project" value="InterPro"/>
</dbReference>
<dbReference type="Pfam" id="PF04909">
    <property type="entry name" value="Amidohydro_2"/>
    <property type="match status" value="1"/>
</dbReference>
<reference evidence="4" key="1">
    <citation type="submission" date="2017-04" db="EMBL/GenBank/DDBJ databases">
        <title>Function of individual gut microbiota members based on whole genome sequencing of pure cultures obtained from chicken caecum.</title>
        <authorList>
            <person name="Medvecky M."/>
            <person name="Cejkova D."/>
            <person name="Polansky O."/>
            <person name="Karasova D."/>
            <person name="Kubasova T."/>
            <person name="Cizek A."/>
            <person name="Rychlik I."/>
        </authorList>
    </citation>
    <scope>NUCLEOTIDE SEQUENCE [LARGE SCALE GENOMIC DNA]</scope>
    <source>
        <strain evidence="4">An175</strain>
    </source>
</reference>
<evidence type="ECO:0000256" key="1">
    <source>
        <dbReference type="ARBA" id="ARBA00023239"/>
    </source>
</evidence>
<evidence type="ECO:0000313" key="4">
    <source>
        <dbReference type="Proteomes" id="UP000196386"/>
    </source>
</evidence>
<feature type="domain" description="Amidohydrolase-related" evidence="2">
    <location>
        <begin position="25"/>
        <end position="287"/>
    </location>
</feature>
<dbReference type="PANTHER" id="PTHR21240">
    <property type="entry name" value="2-AMINO-3-CARBOXYLMUCONATE-6-SEMIALDEHYDE DECARBOXYLASE"/>
    <property type="match status" value="1"/>
</dbReference>
<dbReference type="GO" id="GO:0019748">
    <property type="term" value="P:secondary metabolic process"/>
    <property type="evidence" value="ECO:0007669"/>
    <property type="project" value="TreeGrafter"/>
</dbReference>
<gene>
    <name evidence="3" type="ORF">B5F11_17645</name>
</gene>
<dbReference type="GO" id="GO:0016831">
    <property type="term" value="F:carboxy-lyase activity"/>
    <property type="evidence" value="ECO:0007669"/>
    <property type="project" value="InterPro"/>
</dbReference>